<name>A0A653A5L5_9BACT</name>
<dbReference type="SUPFAM" id="SSF48452">
    <property type="entry name" value="TPR-like"/>
    <property type="match status" value="1"/>
</dbReference>
<gene>
    <name evidence="1" type="ORF">TRIP_D120024</name>
</gene>
<accession>A0A653A5L5</accession>
<dbReference type="Gene3D" id="1.25.40.10">
    <property type="entry name" value="Tetratricopeptide repeat domain"/>
    <property type="match status" value="1"/>
</dbReference>
<dbReference type="EMBL" id="UPXZ01000004">
    <property type="protein sequence ID" value="VBB43321.1"/>
    <property type="molecule type" value="Genomic_DNA"/>
</dbReference>
<dbReference type="InterPro" id="IPR011990">
    <property type="entry name" value="TPR-like_helical_dom_sf"/>
</dbReference>
<evidence type="ECO:0008006" key="2">
    <source>
        <dbReference type="Google" id="ProtNLM"/>
    </source>
</evidence>
<evidence type="ECO:0000313" key="1">
    <source>
        <dbReference type="EMBL" id="VBB43321.1"/>
    </source>
</evidence>
<dbReference type="Pfam" id="PF19867">
    <property type="entry name" value="DUF6340"/>
    <property type="match status" value="1"/>
</dbReference>
<reference evidence="1" key="1">
    <citation type="submission" date="2018-07" db="EMBL/GenBank/DDBJ databases">
        <authorList>
            <consortium name="Genoscope - CEA"/>
            <person name="William W."/>
        </authorList>
    </citation>
    <scope>NUCLEOTIDE SEQUENCE</scope>
    <source>
        <strain evidence="1">IK1</strain>
    </source>
</reference>
<proteinExistence type="predicted"/>
<sequence>MKPKNISPLFFIISILLLNSCTSKMYFTTLDVLKPAEVTFPLDINNVVIVNNSVPQPSNTGHLTTTLYGNKTNETLQFDSAAIFITAGLRDALNTKSFFNGVELSLSNQNTTNNYNYINKLSMERVKTLCKMYNVDAVVSLNKVQLTDNISEFYTEEGSFYNELDVKVKTDWTMYYPDKKNTNIQFVDSFLWTSDNYDRMKARDELPKRYNALVDATILTGSNIADRMIPRWEKEDRYFFCPKDKLMLQAMDSVPLRKWDKAIELWKTAAETSTKNKIKYQAYNNIAIANEIIGNMDEAVNYAKKALDTYSMIPYSSDKDGYQLITYYQNIVNRREEMKLLKKQLGN</sequence>
<organism evidence="1">
    <name type="scientific">uncultured Paludibacter sp</name>
    <dbReference type="NCBI Taxonomy" id="497635"/>
    <lineage>
        <taxon>Bacteria</taxon>
        <taxon>Pseudomonadati</taxon>
        <taxon>Bacteroidota</taxon>
        <taxon>Bacteroidia</taxon>
        <taxon>Bacteroidales</taxon>
        <taxon>Paludibacteraceae</taxon>
        <taxon>Paludibacter</taxon>
        <taxon>environmental samples</taxon>
    </lineage>
</organism>
<dbReference type="InterPro" id="IPR045921">
    <property type="entry name" value="DUF6340"/>
</dbReference>
<protein>
    <recommendedName>
        <fullName evidence="2">Tetratricopeptide repeat protein</fullName>
    </recommendedName>
</protein>
<dbReference type="AlphaFoldDB" id="A0A653A5L5"/>